<proteinExistence type="predicted"/>
<protein>
    <submittedName>
        <fullName evidence="1">Uncharacterized protein</fullName>
    </submittedName>
</protein>
<dbReference type="Proteomes" id="UP000215914">
    <property type="component" value="Unassembled WGS sequence"/>
</dbReference>
<comment type="caution">
    <text evidence="1">The sequence shown here is derived from an EMBL/GenBank/DDBJ whole genome shotgun (WGS) entry which is preliminary data.</text>
</comment>
<dbReference type="EMBL" id="MNCJ02000325">
    <property type="protein sequence ID" value="KAF5787626.1"/>
    <property type="molecule type" value="Genomic_DNA"/>
</dbReference>
<name>A0A9K3N549_HELAN</name>
<reference evidence="1" key="1">
    <citation type="journal article" date="2017" name="Nature">
        <title>The sunflower genome provides insights into oil metabolism, flowering and Asterid evolution.</title>
        <authorList>
            <person name="Badouin H."/>
            <person name="Gouzy J."/>
            <person name="Grassa C.J."/>
            <person name="Murat F."/>
            <person name="Staton S.E."/>
            <person name="Cottret L."/>
            <person name="Lelandais-Briere C."/>
            <person name="Owens G.L."/>
            <person name="Carrere S."/>
            <person name="Mayjonade B."/>
            <person name="Legrand L."/>
            <person name="Gill N."/>
            <person name="Kane N.C."/>
            <person name="Bowers J.E."/>
            <person name="Hubner S."/>
            <person name="Bellec A."/>
            <person name="Berard A."/>
            <person name="Berges H."/>
            <person name="Blanchet N."/>
            <person name="Boniface M.C."/>
            <person name="Brunel D."/>
            <person name="Catrice O."/>
            <person name="Chaidir N."/>
            <person name="Claudel C."/>
            <person name="Donnadieu C."/>
            <person name="Faraut T."/>
            <person name="Fievet G."/>
            <person name="Helmstetter N."/>
            <person name="King M."/>
            <person name="Knapp S.J."/>
            <person name="Lai Z."/>
            <person name="Le Paslier M.C."/>
            <person name="Lippi Y."/>
            <person name="Lorenzon L."/>
            <person name="Mandel J.R."/>
            <person name="Marage G."/>
            <person name="Marchand G."/>
            <person name="Marquand E."/>
            <person name="Bret-Mestries E."/>
            <person name="Morien E."/>
            <person name="Nambeesan S."/>
            <person name="Nguyen T."/>
            <person name="Pegot-Espagnet P."/>
            <person name="Pouilly N."/>
            <person name="Raftis F."/>
            <person name="Sallet E."/>
            <person name="Schiex T."/>
            <person name="Thomas J."/>
            <person name="Vandecasteele C."/>
            <person name="Vares D."/>
            <person name="Vear F."/>
            <person name="Vautrin S."/>
            <person name="Crespi M."/>
            <person name="Mangin B."/>
            <person name="Burke J.M."/>
            <person name="Salse J."/>
            <person name="Munos S."/>
            <person name="Vincourt P."/>
            <person name="Rieseberg L.H."/>
            <person name="Langlade N.B."/>
        </authorList>
    </citation>
    <scope>NUCLEOTIDE SEQUENCE</scope>
    <source>
        <tissue evidence="1">Leaves</tissue>
    </source>
</reference>
<keyword evidence="2" id="KW-1185">Reference proteome</keyword>
<evidence type="ECO:0000313" key="2">
    <source>
        <dbReference type="Proteomes" id="UP000215914"/>
    </source>
</evidence>
<reference evidence="1" key="2">
    <citation type="submission" date="2020-06" db="EMBL/GenBank/DDBJ databases">
        <title>Helianthus annuus Genome sequencing and assembly Release 2.</title>
        <authorList>
            <person name="Gouzy J."/>
            <person name="Langlade N."/>
            <person name="Munos S."/>
        </authorList>
    </citation>
    <scope>NUCLEOTIDE SEQUENCE</scope>
    <source>
        <tissue evidence="1">Leaves</tissue>
    </source>
</reference>
<dbReference type="AlphaFoldDB" id="A0A9K3N549"/>
<organism evidence="1 2">
    <name type="scientific">Helianthus annuus</name>
    <name type="common">Common sunflower</name>
    <dbReference type="NCBI Taxonomy" id="4232"/>
    <lineage>
        <taxon>Eukaryota</taxon>
        <taxon>Viridiplantae</taxon>
        <taxon>Streptophyta</taxon>
        <taxon>Embryophyta</taxon>
        <taxon>Tracheophyta</taxon>
        <taxon>Spermatophyta</taxon>
        <taxon>Magnoliopsida</taxon>
        <taxon>eudicotyledons</taxon>
        <taxon>Gunneridae</taxon>
        <taxon>Pentapetalae</taxon>
        <taxon>asterids</taxon>
        <taxon>campanulids</taxon>
        <taxon>Asterales</taxon>
        <taxon>Asteraceae</taxon>
        <taxon>Asteroideae</taxon>
        <taxon>Heliantheae alliance</taxon>
        <taxon>Heliantheae</taxon>
        <taxon>Helianthus</taxon>
    </lineage>
</organism>
<dbReference type="Gramene" id="mRNA:HanXRQr2_Chr10g0454911">
    <property type="protein sequence ID" value="mRNA:HanXRQr2_Chr10g0454911"/>
    <property type="gene ID" value="HanXRQr2_Chr10g0454911"/>
</dbReference>
<sequence>MCPSGWGQSVQVSWIWELAVWNSWSGHGSTGGNHVFKLLILYIGFEIV</sequence>
<gene>
    <name evidence="1" type="ORF">HanXRQr2_Chr10g0454911</name>
</gene>
<accession>A0A9K3N549</accession>
<evidence type="ECO:0000313" key="1">
    <source>
        <dbReference type="EMBL" id="KAF5787626.1"/>
    </source>
</evidence>